<name>A0A6C0BKD7_9ZZZZ</name>
<dbReference type="AlphaFoldDB" id="A0A6C0BKD7"/>
<reference evidence="1" key="1">
    <citation type="journal article" date="2020" name="Nature">
        <title>Giant virus diversity and host interactions through global metagenomics.</title>
        <authorList>
            <person name="Schulz F."/>
            <person name="Roux S."/>
            <person name="Paez-Espino D."/>
            <person name="Jungbluth S."/>
            <person name="Walsh D.A."/>
            <person name="Denef V.J."/>
            <person name="McMahon K.D."/>
            <person name="Konstantinidis K.T."/>
            <person name="Eloe-Fadrosh E.A."/>
            <person name="Kyrpides N.C."/>
            <person name="Woyke T."/>
        </authorList>
    </citation>
    <scope>NUCLEOTIDE SEQUENCE</scope>
    <source>
        <strain evidence="1">GVMAG-M-3300017651-5</strain>
    </source>
</reference>
<proteinExistence type="predicted"/>
<evidence type="ECO:0000313" key="1">
    <source>
        <dbReference type="EMBL" id="QHS92837.1"/>
    </source>
</evidence>
<dbReference type="EMBL" id="MN739192">
    <property type="protein sequence ID" value="QHS92837.1"/>
    <property type="molecule type" value="Genomic_DNA"/>
</dbReference>
<protein>
    <submittedName>
        <fullName evidence="1">Uncharacterized protein</fullName>
    </submittedName>
</protein>
<sequence>MYQLYLLHASGCSLSTIDLSNIPSTCNDKSM</sequence>
<accession>A0A6C0BKD7</accession>
<organism evidence="1">
    <name type="scientific">viral metagenome</name>
    <dbReference type="NCBI Taxonomy" id="1070528"/>
    <lineage>
        <taxon>unclassified sequences</taxon>
        <taxon>metagenomes</taxon>
        <taxon>organismal metagenomes</taxon>
    </lineage>
</organism>